<dbReference type="OrthoDB" id="9771846at2"/>
<dbReference type="AlphaFoldDB" id="A0A443JJI7"/>
<dbReference type="Proteomes" id="UP000285970">
    <property type="component" value="Unassembled WGS sequence"/>
</dbReference>
<proteinExistence type="predicted"/>
<evidence type="ECO:0000313" key="5">
    <source>
        <dbReference type="EMBL" id="RWR20684.1"/>
    </source>
</evidence>
<comment type="caution">
    <text evidence="5">The sequence shown here is derived from an EMBL/GenBank/DDBJ whole genome shotgun (WGS) entry which is preliminary data.</text>
</comment>
<reference evidence="5 6" key="1">
    <citation type="journal article" date="2018" name="Front. Microbiol.">
        <title>Novel Insights Into Bacterial Dimethylsulfoniopropionate Catabolism in the East China Sea.</title>
        <authorList>
            <person name="Liu J."/>
            <person name="Liu J."/>
            <person name="Zhang S.H."/>
            <person name="Liang J."/>
            <person name="Lin H."/>
            <person name="Song D."/>
            <person name="Yang G.P."/>
            <person name="Todd J.D."/>
            <person name="Zhang X.H."/>
        </authorList>
    </citation>
    <scope>NUCLEOTIDE SEQUENCE [LARGE SCALE GENOMIC DNA]</scope>
    <source>
        <strain evidence="5 6">ZYFD042</strain>
    </source>
</reference>
<evidence type="ECO:0000313" key="6">
    <source>
        <dbReference type="Proteomes" id="UP000285970"/>
    </source>
</evidence>
<gene>
    <name evidence="5" type="ORF">D8Y23_05410</name>
</gene>
<dbReference type="InterPro" id="IPR050194">
    <property type="entry name" value="Glycosyltransferase_grp1"/>
</dbReference>
<organism evidence="5 6">
    <name type="scientific">Microbacterium enclense</name>
    <dbReference type="NCBI Taxonomy" id="993073"/>
    <lineage>
        <taxon>Bacteria</taxon>
        <taxon>Bacillati</taxon>
        <taxon>Actinomycetota</taxon>
        <taxon>Actinomycetes</taxon>
        <taxon>Micrococcales</taxon>
        <taxon>Microbacteriaceae</taxon>
        <taxon>Microbacterium</taxon>
    </lineage>
</organism>
<evidence type="ECO:0000259" key="4">
    <source>
        <dbReference type="Pfam" id="PF13439"/>
    </source>
</evidence>
<keyword evidence="3 5" id="KW-0808">Transferase</keyword>
<evidence type="ECO:0000256" key="2">
    <source>
        <dbReference type="ARBA" id="ARBA00022676"/>
    </source>
</evidence>
<dbReference type="RefSeq" id="WP_128217143.1">
    <property type="nucleotide sequence ID" value="NZ_RBZY01000014.1"/>
</dbReference>
<dbReference type="Gene3D" id="3.40.50.2000">
    <property type="entry name" value="Glycogen Phosphorylase B"/>
    <property type="match status" value="2"/>
</dbReference>
<dbReference type="CDD" id="cd03801">
    <property type="entry name" value="GT4_PimA-like"/>
    <property type="match status" value="1"/>
</dbReference>
<keyword evidence="2" id="KW-0328">Glycosyltransferase</keyword>
<dbReference type="Pfam" id="PF13439">
    <property type="entry name" value="Glyco_transf_4"/>
    <property type="match status" value="1"/>
</dbReference>
<dbReference type="EMBL" id="RBZY01000014">
    <property type="protein sequence ID" value="RWR20684.1"/>
    <property type="molecule type" value="Genomic_DNA"/>
</dbReference>
<dbReference type="GO" id="GO:0016757">
    <property type="term" value="F:glycosyltransferase activity"/>
    <property type="evidence" value="ECO:0007669"/>
    <property type="project" value="UniProtKB-KW"/>
</dbReference>
<dbReference type="GO" id="GO:1901137">
    <property type="term" value="P:carbohydrate derivative biosynthetic process"/>
    <property type="evidence" value="ECO:0007669"/>
    <property type="project" value="UniProtKB-ARBA"/>
</dbReference>
<sequence length="378" mass="40188">MRVAYIVADPGVPVFGTKGASVHVQEIVRSFRARGAEVTVYATRRGDDVPADLADLRVVEHRVRGTNTADRERSIRAAAAALAAAAIDDGCDLVYERFSLFSDAAAQVAAARGVPAVLEVNAPLIDEQRLHRELIDEQRAVATAHRALSTADVVACVSRPVAAWAREHGARDPLVARNGVNTDRIRPALARRRADATPVVGFVGTLKPWHGVDVLVDAMADLARRGRRARLLVVGDGPERAALHERADALGIDAGFTGAVAPAHMPTVLTLLDVGVAPYRAADDYFSPLKVCEYLAAGVPVVASDVGQVPELVRHGRTGLLVQPGDVPALADALQLLIDDAGLCGRMADDARRYALAKLGWDGVLDRILAGIHERVTS</sequence>
<feature type="domain" description="Glycosyltransferase subfamily 4-like N-terminal" evidence="4">
    <location>
        <begin position="19"/>
        <end position="184"/>
    </location>
</feature>
<protein>
    <recommendedName>
        <fullName evidence="1">D-inositol 3-phosphate glycosyltransferase</fullName>
    </recommendedName>
</protein>
<dbReference type="PANTHER" id="PTHR45947">
    <property type="entry name" value="SULFOQUINOVOSYL TRANSFERASE SQD2"/>
    <property type="match status" value="1"/>
</dbReference>
<accession>A0A443JJI7</accession>
<evidence type="ECO:0000256" key="1">
    <source>
        <dbReference type="ARBA" id="ARBA00021292"/>
    </source>
</evidence>
<dbReference type="PANTHER" id="PTHR45947:SF3">
    <property type="entry name" value="SULFOQUINOVOSYL TRANSFERASE SQD2"/>
    <property type="match status" value="1"/>
</dbReference>
<dbReference type="InterPro" id="IPR028098">
    <property type="entry name" value="Glyco_trans_4-like_N"/>
</dbReference>
<dbReference type="SUPFAM" id="SSF53756">
    <property type="entry name" value="UDP-Glycosyltransferase/glycogen phosphorylase"/>
    <property type="match status" value="1"/>
</dbReference>
<evidence type="ECO:0000256" key="3">
    <source>
        <dbReference type="ARBA" id="ARBA00022679"/>
    </source>
</evidence>
<name>A0A443JJI7_9MICO</name>
<dbReference type="Pfam" id="PF13692">
    <property type="entry name" value="Glyco_trans_1_4"/>
    <property type="match status" value="1"/>
</dbReference>